<reference evidence="2 3" key="1">
    <citation type="journal article" date="2015" name="Nature">
        <title>rRNA introns, odd ribosomes, and small enigmatic genomes across a large radiation of phyla.</title>
        <authorList>
            <person name="Brown C.T."/>
            <person name="Hug L.A."/>
            <person name="Thomas B.C."/>
            <person name="Sharon I."/>
            <person name="Castelle C.J."/>
            <person name="Singh A."/>
            <person name="Wilkins M.J."/>
            <person name="Williams K.H."/>
            <person name="Banfield J.F."/>
        </authorList>
    </citation>
    <scope>NUCLEOTIDE SEQUENCE [LARGE SCALE GENOMIC DNA]</scope>
</reference>
<dbReference type="Pfam" id="PF00156">
    <property type="entry name" value="Pribosyltran"/>
    <property type="match status" value="1"/>
</dbReference>
<dbReference type="Gene3D" id="3.30.1310.20">
    <property type="entry name" value="PRTase-like"/>
    <property type="match status" value="1"/>
</dbReference>
<comment type="caution">
    <text evidence="2">The sequence shown here is derived from an EMBL/GenBank/DDBJ whole genome shotgun (WGS) entry which is preliminary data.</text>
</comment>
<dbReference type="Gene3D" id="3.40.50.2020">
    <property type="match status" value="1"/>
</dbReference>
<sequence length="195" mass="21301">MVFTDRTQAGNLLAEKLSSYHGSLAVVVGLARGGVVTARAVADALKLPLDVLVVKKIGAPGQEELAIGALAPDGVSYGDFVKSQITILNNQIKQKTLLYRKGRKPYRFREKTVILVDDGAATGATIEAAIRWVRKKHAKKIVVALPVVPKELMPKIAPEVDELVVLETPDDFRAVGQFYNDFRQIGDKEVIELLK</sequence>
<evidence type="ECO:0000313" key="2">
    <source>
        <dbReference type="EMBL" id="KKW32068.1"/>
    </source>
</evidence>
<protein>
    <submittedName>
        <fullName evidence="2">Phosphoribosyl transferase</fullName>
    </submittedName>
</protein>
<dbReference type="SUPFAM" id="SSF53271">
    <property type="entry name" value="PRTase-like"/>
    <property type="match status" value="1"/>
</dbReference>
<dbReference type="Proteomes" id="UP000034711">
    <property type="component" value="Unassembled WGS sequence"/>
</dbReference>
<feature type="domain" description="Phosphoribosyltransferase" evidence="1">
    <location>
        <begin position="11"/>
        <end position="147"/>
    </location>
</feature>
<evidence type="ECO:0000259" key="1">
    <source>
        <dbReference type="Pfam" id="PF00156"/>
    </source>
</evidence>
<dbReference type="InterPro" id="IPR000836">
    <property type="entry name" value="PRTase_dom"/>
</dbReference>
<keyword evidence="2" id="KW-0808">Transferase</keyword>
<name>A0A0G1XLA2_9BACT</name>
<evidence type="ECO:0000313" key="3">
    <source>
        <dbReference type="Proteomes" id="UP000034711"/>
    </source>
</evidence>
<dbReference type="InterPro" id="IPR029057">
    <property type="entry name" value="PRTase-like"/>
</dbReference>
<accession>A0A0G1XLA2</accession>
<gene>
    <name evidence="2" type="ORF">UY77_C0038G0006</name>
</gene>
<dbReference type="CDD" id="cd06223">
    <property type="entry name" value="PRTases_typeI"/>
    <property type="match status" value="1"/>
</dbReference>
<dbReference type="GO" id="GO:0016740">
    <property type="term" value="F:transferase activity"/>
    <property type="evidence" value="ECO:0007669"/>
    <property type="project" value="UniProtKB-KW"/>
</dbReference>
<organism evidence="2 3">
    <name type="scientific">Candidatus Uhrbacteria bacterium GW2011_GWA2_53_10</name>
    <dbReference type="NCBI Taxonomy" id="1618980"/>
    <lineage>
        <taxon>Bacteria</taxon>
        <taxon>Candidatus Uhriibacteriota</taxon>
    </lineage>
</organism>
<proteinExistence type="predicted"/>
<dbReference type="EMBL" id="LCRI01000038">
    <property type="protein sequence ID" value="KKW32068.1"/>
    <property type="molecule type" value="Genomic_DNA"/>
</dbReference>
<dbReference type="AlphaFoldDB" id="A0A0G1XLA2"/>